<dbReference type="Gene3D" id="3.30.70.270">
    <property type="match status" value="1"/>
</dbReference>
<gene>
    <name evidence="1" type="ORF">EPI10_032035</name>
</gene>
<dbReference type="InterPro" id="IPR043128">
    <property type="entry name" value="Rev_trsase/Diguanyl_cyclase"/>
</dbReference>
<keyword evidence="2" id="KW-1185">Reference proteome</keyword>
<dbReference type="PANTHER" id="PTHR24559">
    <property type="entry name" value="TRANSPOSON TY3-I GAG-POL POLYPROTEIN"/>
    <property type="match status" value="1"/>
</dbReference>
<proteinExistence type="predicted"/>
<accession>A0A5B6X3U8</accession>
<dbReference type="PANTHER" id="PTHR24559:SF444">
    <property type="entry name" value="REVERSE TRANSCRIPTASE DOMAIN-CONTAINING PROTEIN"/>
    <property type="match status" value="1"/>
</dbReference>
<evidence type="ECO:0000313" key="1">
    <source>
        <dbReference type="EMBL" id="KAA3488266.1"/>
    </source>
</evidence>
<protein>
    <submittedName>
        <fullName evidence="1">Retrovirus-related Pol polyprotein from transposon opus</fullName>
    </submittedName>
</protein>
<sequence>MSFGLCNAPTTFQHCMMAIFSIMVEKFLEVFMDEFLFFVDVKKPTLFLIGRNATSWSVKALFWDKILQQGIAIDKAKVEIMEKLPPPSIIKGICYFLGRAGFYRRFF</sequence>
<name>A0A5B6X3U8_9ROSI</name>
<evidence type="ECO:0000313" key="2">
    <source>
        <dbReference type="Proteomes" id="UP000325315"/>
    </source>
</evidence>
<dbReference type="EMBL" id="SMMG02000001">
    <property type="protein sequence ID" value="KAA3488266.1"/>
    <property type="molecule type" value="Genomic_DNA"/>
</dbReference>
<organism evidence="1 2">
    <name type="scientific">Gossypium australe</name>
    <dbReference type="NCBI Taxonomy" id="47621"/>
    <lineage>
        <taxon>Eukaryota</taxon>
        <taxon>Viridiplantae</taxon>
        <taxon>Streptophyta</taxon>
        <taxon>Embryophyta</taxon>
        <taxon>Tracheophyta</taxon>
        <taxon>Spermatophyta</taxon>
        <taxon>Magnoliopsida</taxon>
        <taxon>eudicotyledons</taxon>
        <taxon>Gunneridae</taxon>
        <taxon>Pentapetalae</taxon>
        <taxon>rosids</taxon>
        <taxon>malvids</taxon>
        <taxon>Malvales</taxon>
        <taxon>Malvaceae</taxon>
        <taxon>Malvoideae</taxon>
        <taxon>Gossypium</taxon>
    </lineage>
</organism>
<comment type="caution">
    <text evidence="1">The sequence shown here is derived from an EMBL/GenBank/DDBJ whole genome shotgun (WGS) entry which is preliminary data.</text>
</comment>
<dbReference type="InterPro" id="IPR043502">
    <property type="entry name" value="DNA/RNA_pol_sf"/>
</dbReference>
<dbReference type="OrthoDB" id="1001379at2759"/>
<dbReference type="AlphaFoldDB" id="A0A5B6X3U8"/>
<dbReference type="Proteomes" id="UP000325315">
    <property type="component" value="Unassembled WGS sequence"/>
</dbReference>
<dbReference type="SUPFAM" id="SSF56672">
    <property type="entry name" value="DNA/RNA polymerases"/>
    <property type="match status" value="1"/>
</dbReference>
<dbReference type="InterPro" id="IPR053134">
    <property type="entry name" value="RNA-dir_DNA_polymerase"/>
</dbReference>
<reference evidence="2" key="1">
    <citation type="journal article" date="2019" name="Plant Biotechnol. J.">
        <title>Genome sequencing of the Australian wild diploid species Gossypium australe highlights disease resistance and delayed gland morphogenesis.</title>
        <authorList>
            <person name="Cai Y."/>
            <person name="Cai X."/>
            <person name="Wang Q."/>
            <person name="Wang P."/>
            <person name="Zhang Y."/>
            <person name="Cai C."/>
            <person name="Xu Y."/>
            <person name="Wang K."/>
            <person name="Zhou Z."/>
            <person name="Wang C."/>
            <person name="Geng S."/>
            <person name="Li B."/>
            <person name="Dong Q."/>
            <person name="Hou Y."/>
            <person name="Wang H."/>
            <person name="Ai P."/>
            <person name="Liu Z."/>
            <person name="Yi F."/>
            <person name="Sun M."/>
            <person name="An G."/>
            <person name="Cheng J."/>
            <person name="Zhang Y."/>
            <person name="Shi Q."/>
            <person name="Xie Y."/>
            <person name="Shi X."/>
            <person name="Chang Y."/>
            <person name="Huang F."/>
            <person name="Chen Y."/>
            <person name="Hong S."/>
            <person name="Mi L."/>
            <person name="Sun Q."/>
            <person name="Zhang L."/>
            <person name="Zhou B."/>
            <person name="Peng R."/>
            <person name="Zhang X."/>
            <person name="Liu F."/>
        </authorList>
    </citation>
    <scope>NUCLEOTIDE SEQUENCE [LARGE SCALE GENOMIC DNA]</scope>
    <source>
        <strain evidence="2">cv. PA1801</strain>
    </source>
</reference>